<dbReference type="Proteomes" id="UP000711995">
    <property type="component" value="Unassembled WGS sequence"/>
</dbReference>
<dbReference type="Gene3D" id="3.40.50.300">
    <property type="entry name" value="P-loop containing nucleotide triphosphate hydrolases"/>
    <property type="match status" value="1"/>
</dbReference>
<gene>
    <name evidence="2" type="ORF">HCT14_08455</name>
</gene>
<feature type="domain" description="KAP NTPase" evidence="1">
    <location>
        <begin position="19"/>
        <end position="336"/>
    </location>
</feature>
<dbReference type="Pfam" id="PF07693">
    <property type="entry name" value="KAP_NTPase"/>
    <property type="match status" value="1"/>
</dbReference>
<name>A0A968GFL0_9SPIO</name>
<dbReference type="AlphaFoldDB" id="A0A968GFL0"/>
<reference evidence="2 3" key="1">
    <citation type="submission" date="2020-03" db="EMBL/GenBank/DDBJ databases">
        <title>Spirochaetal bacteria isolated from arthropods constitute a novel genus Entomospira genus novum within the order Spirochaetales.</title>
        <authorList>
            <person name="Grana-Miraglia L."/>
            <person name="Sikutova S."/>
            <person name="Fingerle V."/>
            <person name="Sing A."/>
            <person name="Castillo-Ramirez S."/>
            <person name="Margos G."/>
            <person name="Rudolf I."/>
        </authorList>
    </citation>
    <scope>NUCLEOTIDE SEQUENCE [LARGE SCALE GENOMIC DNA]</scope>
    <source>
        <strain evidence="2 3">BR193</strain>
    </source>
</reference>
<comment type="caution">
    <text evidence="2">The sequence shown here is derived from an EMBL/GenBank/DDBJ whole genome shotgun (WGS) entry which is preliminary data.</text>
</comment>
<evidence type="ECO:0000313" key="3">
    <source>
        <dbReference type="Proteomes" id="UP000711995"/>
    </source>
</evidence>
<dbReference type="PANTHER" id="PTHR22674">
    <property type="entry name" value="NTPASE, KAP FAMILY P-LOOP DOMAIN-CONTAINING 1"/>
    <property type="match status" value="1"/>
</dbReference>
<sequence length="617" mass="71817">MIFVDNEIKSLEEDALDFKEYAEMIKQCIDDAGEAPFSIGINGKWGSGKSSLLNLLKIILETQHTESTESKQYMIVWFNAWLYQGYEDARVALLEQLEEAFLSDSLKDEGTKEKLKKIFKKISMQFIFPGLKGVVGLTPGIKEFKEPFNAIIDFVKDSIDADQSSSLNTDINILRKNLELSLGDKKKLIVLVDDLDRCLPETALSTLEAVRLFLHMKNTVVVLAGDKEILQQAVKNQFVLNGSDVDERASSYFDKLITMEINVPTLSEMQISNLLYPLLFAYINPDAQKGNDENIDPEVEKIVDQVKHIFTFSHFFQGNVRNIKLFFNQLVQIEKLLQAKGQIIDRMIIIKILLLQKCGHPSFFDRALLVNQYCSYQNSSGQRLSKNFIVGLFMYEEIFTYENDKITDTDKDKEFIHMWLKMEPKIQRTNYKEKNEKNLTIINKISAQIDMVIDVIEFLVQQHPRKIIINPVLEQIEILVKRTPEFLDMEFIEERKKLGIYHNFLALLEINHWISYTQKLPFSPISWNKHIAQNVENIYYNLLFTLKDAGECWNLTLINFDSMYPHPVNVMYNIYCIDIFREKIKAHIKEKKFTSSQKNLIDDFFKYYPNPLSDDEL</sequence>
<proteinExistence type="predicted"/>
<dbReference type="SUPFAM" id="SSF52540">
    <property type="entry name" value="P-loop containing nucleoside triphosphate hydrolases"/>
    <property type="match status" value="1"/>
</dbReference>
<protein>
    <recommendedName>
        <fullName evidence="1">KAP NTPase domain-containing protein</fullName>
    </recommendedName>
</protein>
<accession>A0A968GFL0</accession>
<dbReference type="InterPro" id="IPR052754">
    <property type="entry name" value="NTPase_KAP_P-loop"/>
</dbReference>
<organism evidence="2 3">
    <name type="scientific">Entomospira entomophila</name>
    <dbReference type="NCBI Taxonomy" id="2719988"/>
    <lineage>
        <taxon>Bacteria</taxon>
        <taxon>Pseudomonadati</taxon>
        <taxon>Spirochaetota</taxon>
        <taxon>Spirochaetia</taxon>
        <taxon>Spirochaetales</taxon>
        <taxon>Spirochaetaceae</taxon>
        <taxon>Entomospira</taxon>
    </lineage>
</organism>
<evidence type="ECO:0000259" key="1">
    <source>
        <dbReference type="Pfam" id="PF07693"/>
    </source>
</evidence>
<keyword evidence="3" id="KW-1185">Reference proteome</keyword>
<dbReference type="InterPro" id="IPR027417">
    <property type="entry name" value="P-loop_NTPase"/>
</dbReference>
<dbReference type="PANTHER" id="PTHR22674:SF6">
    <property type="entry name" value="NTPASE KAP FAMILY P-LOOP DOMAIN-CONTAINING PROTEIN 1"/>
    <property type="match status" value="1"/>
</dbReference>
<dbReference type="InterPro" id="IPR011646">
    <property type="entry name" value="KAP_P-loop"/>
</dbReference>
<dbReference type="RefSeq" id="WP_167701161.1">
    <property type="nucleotide sequence ID" value="NZ_CP118177.1"/>
</dbReference>
<dbReference type="EMBL" id="JAATLJ010000004">
    <property type="protein sequence ID" value="NIZ41539.1"/>
    <property type="molecule type" value="Genomic_DNA"/>
</dbReference>
<evidence type="ECO:0000313" key="2">
    <source>
        <dbReference type="EMBL" id="NIZ41539.1"/>
    </source>
</evidence>